<reference evidence="2 3" key="1">
    <citation type="journal article" date="2012" name="J. Bacteriol.">
        <title>De Novo Genome Project of Cupriavidus basilensis OR16.</title>
        <authorList>
            <person name="Cserhati M."/>
            <person name="Kriszt B."/>
            <person name="Szoboszlay S."/>
            <person name="Toth A."/>
            <person name="Szabo I."/>
            <person name="Tancsics A."/>
            <person name="Nagy I."/>
            <person name="Horvath B."/>
            <person name="Nagy I."/>
            <person name="Kukolya J."/>
        </authorList>
    </citation>
    <scope>NUCLEOTIDE SEQUENCE [LARGE SCALE GENOMIC DNA]</scope>
    <source>
        <strain evidence="2 3">OR16</strain>
    </source>
</reference>
<dbReference type="PATRIC" id="fig|1127483.3.peg.1665"/>
<keyword evidence="2" id="KW-0418">Kinase</keyword>
<comment type="caution">
    <text evidence="2">The sequence shown here is derived from an EMBL/GenBank/DDBJ whole genome shotgun (WGS) entry which is preliminary data.</text>
</comment>
<proteinExistence type="predicted"/>
<dbReference type="Proteomes" id="UP000005808">
    <property type="component" value="Unassembled WGS sequence"/>
</dbReference>
<organism evidence="2 3">
    <name type="scientific">Cupriavidus basilensis OR16</name>
    <dbReference type="NCBI Taxonomy" id="1127483"/>
    <lineage>
        <taxon>Bacteria</taxon>
        <taxon>Pseudomonadati</taxon>
        <taxon>Pseudomonadota</taxon>
        <taxon>Betaproteobacteria</taxon>
        <taxon>Burkholderiales</taxon>
        <taxon>Burkholderiaceae</taxon>
        <taxon>Cupriavidus</taxon>
    </lineage>
</organism>
<evidence type="ECO:0000313" key="3">
    <source>
        <dbReference type="Proteomes" id="UP000005808"/>
    </source>
</evidence>
<name>H1S1V9_9BURK</name>
<dbReference type="AlphaFoldDB" id="H1S1V9"/>
<feature type="compositionally biased region" description="Basic residues" evidence="1">
    <location>
        <begin position="151"/>
        <end position="160"/>
    </location>
</feature>
<dbReference type="RefSeq" id="WP_006157380.1">
    <property type="nucleotide sequence ID" value="NZ_AHJE01000018.1"/>
</dbReference>
<dbReference type="GO" id="GO:0016301">
    <property type="term" value="F:kinase activity"/>
    <property type="evidence" value="ECO:0007669"/>
    <property type="project" value="UniProtKB-KW"/>
</dbReference>
<dbReference type="EMBL" id="AHJE01000018">
    <property type="protein sequence ID" value="EHP43453.1"/>
    <property type="molecule type" value="Genomic_DNA"/>
</dbReference>
<evidence type="ECO:0000313" key="2">
    <source>
        <dbReference type="EMBL" id="EHP43453.1"/>
    </source>
</evidence>
<accession>H1S1V9</accession>
<evidence type="ECO:0000256" key="1">
    <source>
        <dbReference type="SAM" id="MobiDB-lite"/>
    </source>
</evidence>
<keyword evidence="2" id="KW-0808">Transferase</keyword>
<protein>
    <submittedName>
        <fullName evidence="2">Signal transduction histidine kinase, heavy metal sensor</fullName>
    </submittedName>
</protein>
<sequence length="166" mass="18129">MQALSLTARLALAFCLVVAIVFGGAGTYLCRALATQVICRDDAELLRKAARVRNELMEQGALDSPCGLEAIRSLTTRDGFERLSQLSADLAHDFRAPLCNLPTARTQVLPPTRRNTRKAALEIGMAAQEAAQAFGRRQYALPQRQATHPPGAHRRGRAHSLLRVDT</sequence>
<feature type="region of interest" description="Disordered" evidence="1">
    <location>
        <begin position="142"/>
        <end position="166"/>
    </location>
</feature>
<gene>
    <name evidence="2" type="ORF">OR16_08297</name>
</gene>